<dbReference type="InterPro" id="IPR031610">
    <property type="entry name" value="TIC110"/>
</dbReference>
<name>A0A817AUV5_BRANA</name>
<reference evidence="2" key="1">
    <citation type="submission" date="2021-01" db="EMBL/GenBank/DDBJ databases">
        <authorList>
            <consortium name="Genoscope - CEA"/>
            <person name="William W."/>
        </authorList>
    </citation>
    <scope>NUCLEOTIDE SEQUENCE</scope>
</reference>
<sequence length="1050" mass="115875">MNPTAINAPISPSPRSPLLCHFLTPLPLRLSNSQSQTRRRYRASFPRCAATPSEQPLVMSNKKELTGLQPIVEKMTPPVRLATSAVVLAASLATGYGLGLRLMGSKNIALGGAAVAGAAGGALVYALNSAVPEVAAIGLHNYVAEFEDPASVTKEDIEKIASRYGVNKGDEAFQAEICDIYCRYVTSVLPAEGQSLKGDEVEKIVKFKSALGIDDPDAASMHMEIGRRIFRQRLETGEREGDAEQRRAFMRLVYVSALVFGDAASFLLPWKRVLKVTDAQVEIAIRENAKQLYAERLKLVGRDINVENLVDLRKAQLSFKLSDELAEELFREHTRTVAIENITSALGVLKNRTRAVKSMSLVVEELEKVLEFNNLLVSLKSHSEAANFARGVGPISLIGKVLTVSFLISNYRLLTLDLCGIGGESDFERRMDDLKLLYRAYVTDALSSGRIEENKLVAMSQLRNILGLGTREAEAISVDVTSKAYRKRLANAFSSGDLEAQDSKAKYLQKLCEELHFDAQKASAIHEDIYRQKLQQCVTDGELSDDNVAALLRLRVMLCIPQQTIEAAHAEICGSIFEKVNQLISPLLCPSLLTCVYSVYLLQVVREAISSGVDGYDAETRKSVRKAAHGLRLSRETAMSIASKAVRRVFTNYIRRARSAENRTESAKELKKMIAFNKLVVTEMVADIKGESSDKEPEEPVQEKKENGEDEEWGSLESLRKTRPDKELAEKMGKPGQTEITLKDDLPDRDRIDLYKTYLLYCLTGEVTRIPFGAQITTKRDDSEYLLLNQLGGILGLTSKEIVNIHVGLAEQAFRQQAEVILADGQLTKARVEQLDELQKEVGLPQPQAEKVIKNITTTKMANAIETAVNQGRLNIKQIRELKEANVSLDSMIAVSLREKLFKKTVNDIFSSGTGEFDETEVYETIPSDLSIDVEKAKGVVHDLAQSRLSNSLIQAVALLRQRNAKGVVSSLNDLLACDKAVPAEPLSWEVSEELSDLYSIYSKSDPKPAPEKVSRLQYLLGIDDSTATALSEMEDGAFSSAAEEGNFVF</sequence>
<dbReference type="PANTHER" id="PTHR34935">
    <property type="entry name" value="PROTEIN TIC110, CHLOROPLASTIC"/>
    <property type="match status" value="1"/>
</dbReference>
<dbReference type="AlphaFoldDB" id="A0A817AUV5"/>
<dbReference type="PANTHER" id="PTHR34935:SF4">
    <property type="entry name" value="CHLOROPLAST INNER ENVELOPE PROTEIN"/>
    <property type="match status" value="1"/>
</dbReference>
<evidence type="ECO:0000313" key="2">
    <source>
        <dbReference type="EMBL" id="CAF2315339.1"/>
    </source>
</evidence>
<proteinExistence type="predicted"/>
<gene>
    <name evidence="2" type="ORF">DARMORV10_A10P05480.1</name>
</gene>
<organism evidence="2">
    <name type="scientific">Brassica napus</name>
    <name type="common">Rape</name>
    <dbReference type="NCBI Taxonomy" id="3708"/>
    <lineage>
        <taxon>Eukaryota</taxon>
        <taxon>Viridiplantae</taxon>
        <taxon>Streptophyta</taxon>
        <taxon>Embryophyta</taxon>
        <taxon>Tracheophyta</taxon>
        <taxon>Spermatophyta</taxon>
        <taxon>Magnoliopsida</taxon>
        <taxon>eudicotyledons</taxon>
        <taxon>Gunneridae</taxon>
        <taxon>Pentapetalae</taxon>
        <taxon>rosids</taxon>
        <taxon>malvids</taxon>
        <taxon>Brassicales</taxon>
        <taxon>Brassicaceae</taxon>
        <taxon>Brassiceae</taxon>
        <taxon>Brassica</taxon>
    </lineage>
</organism>
<dbReference type="EMBL" id="HG994364">
    <property type="protein sequence ID" value="CAF2315339.1"/>
    <property type="molecule type" value="Genomic_DNA"/>
</dbReference>
<accession>A0A817AUV5</accession>
<dbReference type="Pfam" id="PF16940">
    <property type="entry name" value="Tic110"/>
    <property type="match status" value="3"/>
</dbReference>
<feature type="region of interest" description="Disordered" evidence="1">
    <location>
        <begin position="688"/>
        <end position="715"/>
    </location>
</feature>
<protein>
    <submittedName>
        <fullName evidence="2">(rape) hypothetical protein</fullName>
    </submittedName>
</protein>
<dbReference type="Proteomes" id="UP001295469">
    <property type="component" value="Chromosome A10"/>
</dbReference>
<evidence type="ECO:0000256" key="1">
    <source>
        <dbReference type="SAM" id="MobiDB-lite"/>
    </source>
</evidence>